<accession>A0ABW4BR03</accession>
<dbReference type="InterPro" id="IPR011522">
    <property type="entry name" value="Thiamin/HMP-bd_put_YkoF"/>
</dbReference>
<reference evidence="3" key="1">
    <citation type="journal article" date="2019" name="Int. J. Syst. Evol. Microbiol.">
        <title>The Global Catalogue of Microorganisms (GCM) 10K type strain sequencing project: providing services to taxonomists for standard genome sequencing and annotation.</title>
        <authorList>
            <consortium name="The Broad Institute Genomics Platform"/>
            <consortium name="The Broad Institute Genome Sequencing Center for Infectious Disease"/>
            <person name="Wu L."/>
            <person name="Ma J."/>
        </authorList>
    </citation>
    <scope>NUCLEOTIDE SEQUENCE [LARGE SCALE GENOMIC DNA]</scope>
    <source>
        <strain evidence="3">CCM 8937</strain>
    </source>
</reference>
<dbReference type="SUPFAM" id="SSF89957">
    <property type="entry name" value="MTH1187/YkoF-like"/>
    <property type="match status" value="1"/>
</dbReference>
<dbReference type="Proteomes" id="UP001597191">
    <property type="component" value="Unassembled WGS sequence"/>
</dbReference>
<organism evidence="2 3">
    <name type="scientific">Lapidilactobacillus gannanensis</name>
    <dbReference type="NCBI Taxonomy" id="2486002"/>
    <lineage>
        <taxon>Bacteria</taxon>
        <taxon>Bacillati</taxon>
        <taxon>Bacillota</taxon>
        <taxon>Bacilli</taxon>
        <taxon>Lactobacillales</taxon>
        <taxon>Lactobacillaceae</taxon>
        <taxon>Lapidilactobacillus</taxon>
    </lineage>
</organism>
<protein>
    <submittedName>
        <fullName evidence="2">YkoF family thiamine/hydroxymethylpyrimidine-binding protein</fullName>
    </submittedName>
</protein>
<keyword evidence="3" id="KW-1185">Reference proteome</keyword>
<evidence type="ECO:0000313" key="2">
    <source>
        <dbReference type="EMBL" id="MFD1411910.1"/>
    </source>
</evidence>
<sequence>MASCITNGIDITGVRASLYPMRTDFANQILTSVVATDTTAVWQQTDLFSTVYRGVAANVVDAAAGLFVNAYDTSTHLVGEFTFSKGCPGDIAGDSYLTGQQLRPNATVIQEKGSFPVHCKYSFYTFGRDDYMAEIAQIVALAKAAGLQPKSAHYCTFLTGTAAQLFAYFDQILNYAHAPMSHYVVEATVSVNSPSLEEQ</sequence>
<dbReference type="InterPro" id="IPR029756">
    <property type="entry name" value="MTH1187/YkoF-like"/>
</dbReference>
<proteinExistence type="predicted"/>
<comment type="caution">
    <text evidence="2">The sequence shown here is derived from an EMBL/GenBank/DDBJ whole genome shotgun (WGS) entry which is preliminary data.</text>
</comment>
<name>A0ABW4BR03_9LACO</name>
<dbReference type="Pfam" id="PF07615">
    <property type="entry name" value="Ykof"/>
    <property type="match status" value="2"/>
</dbReference>
<gene>
    <name evidence="2" type="ORF">ACFQ4R_09990</name>
</gene>
<evidence type="ECO:0000259" key="1">
    <source>
        <dbReference type="Pfam" id="PF07615"/>
    </source>
</evidence>
<feature type="domain" description="Thiamin/hydroxymethyl pyrimidine-binding YkoF putative" evidence="1">
    <location>
        <begin position="117"/>
        <end position="195"/>
    </location>
</feature>
<dbReference type="Gene3D" id="3.30.70.930">
    <property type="match status" value="2"/>
</dbReference>
<feature type="domain" description="Thiamin/hydroxymethyl pyrimidine-binding YkoF putative" evidence="1">
    <location>
        <begin position="12"/>
        <end position="90"/>
    </location>
</feature>
<dbReference type="RefSeq" id="WP_125649551.1">
    <property type="nucleotide sequence ID" value="NZ_JBHTOH010000090.1"/>
</dbReference>
<dbReference type="EMBL" id="JBHTOH010000090">
    <property type="protein sequence ID" value="MFD1411910.1"/>
    <property type="molecule type" value="Genomic_DNA"/>
</dbReference>
<evidence type="ECO:0000313" key="3">
    <source>
        <dbReference type="Proteomes" id="UP001597191"/>
    </source>
</evidence>